<dbReference type="PANTHER" id="PTHR43330">
    <property type="entry name" value="METHIONINE AMINOPEPTIDASE"/>
    <property type="match status" value="1"/>
</dbReference>
<evidence type="ECO:0000256" key="1">
    <source>
        <dbReference type="ARBA" id="ARBA00002521"/>
    </source>
</evidence>
<comment type="catalytic activity">
    <reaction evidence="6 7">
        <text>Release of N-terminal amino acids, preferentially methionine, from peptides and arylamides.</text>
        <dbReference type="EC" id="3.4.11.18"/>
    </reaction>
</comment>
<feature type="binding site" evidence="6">
    <location>
        <position position="146"/>
    </location>
    <ligand>
        <name>a divalent metal cation</name>
        <dbReference type="ChEBI" id="CHEBI:60240"/>
        <label>2</label>
        <note>catalytic</note>
    </ligand>
</feature>
<dbReference type="PROSITE" id="PS00680">
    <property type="entry name" value="MAP_1"/>
    <property type="match status" value="1"/>
</dbReference>
<feature type="binding site" evidence="6">
    <location>
        <position position="210"/>
    </location>
    <ligand>
        <name>a divalent metal cation</name>
        <dbReference type="ChEBI" id="CHEBI:60240"/>
        <label>2</label>
        <note>catalytic</note>
    </ligand>
</feature>
<keyword evidence="4 6" id="KW-0479">Metal-binding</keyword>
<dbReference type="SUPFAM" id="SSF103642">
    <property type="entry name" value="Sec-C motif"/>
    <property type="match status" value="1"/>
</dbReference>
<dbReference type="PANTHER" id="PTHR43330:SF8">
    <property type="entry name" value="METHIONINE AMINOPEPTIDASE 1D, MITOCHONDRIAL"/>
    <property type="match status" value="1"/>
</dbReference>
<feature type="binding site" evidence="6">
    <location>
        <position position="243"/>
    </location>
    <ligand>
        <name>a divalent metal cation</name>
        <dbReference type="ChEBI" id="CHEBI:60240"/>
        <label>2</label>
        <note>catalytic</note>
    </ligand>
</feature>
<keyword evidence="2 6" id="KW-0031">Aminopeptidase</keyword>
<evidence type="ECO:0000256" key="2">
    <source>
        <dbReference type="ARBA" id="ARBA00022438"/>
    </source>
</evidence>
<evidence type="ECO:0000259" key="8">
    <source>
        <dbReference type="Pfam" id="PF00557"/>
    </source>
</evidence>
<dbReference type="PRINTS" id="PR00599">
    <property type="entry name" value="MAPEPTIDASE"/>
</dbReference>
<protein>
    <recommendedName>
        <fullName evidence="6 7">Methionine aminopeptidase</fullName>
        <shortName evidence="6">MAP</shortName>
        <shortName evidence="6">MetAP</shortName>
        <ecNumber evidence="6 7">3.4.11.18</ecNumber>
    </recommendedName>
    <alternativeName>
        <fullName evidence="6">Peptidase M</fullName>
    </alternativeName>
</protein>
<evidence type="ECO:0000256" key="4">
    <source>
        <dbReference type="ARBA" id="ARBA00022723"/>
    </source>
</evidence>
<comment type="subunit">
    <text evidence="6">Monomer.</text>
</comment>
<feature type="domain" description="Peptidase M24" evidence="8">
    <location>
        <begin position="51"/>
        <end position="282"/>
    </location>
</feature>
<feature type="binding site" evidence="6">
    <location>
        <position position="146"/>
    </location>
    <ligand>
        <name>a divalent metal cation</name>
        <dbReference type="ChEBI" id="CHEBI:60240"/>
        <label>1</label>
    </ligand>
</feature>
<dbReference type="GO" id="GO:0046872">
    <property type="term" value="F:metal ion binding"/>
    <property type="evidence" value="ECO:0007669"/>
    <property type="project" value="UniProtKB-UniRule"/>
</dbReference>
<dbReference type="InterPro" id="IPR004027">
    <property type="entry name" value="SEC_C_motif"/>
</dbReference>
<dbReference type="InterPro" id="IPR002467">
    <property type="entry name" value="Pept_M24A_MAP1"/>
</dbReference>
<name>A0A3E3EDS4_9FIRM</name>
<comment type="cofactor">
    <cofactor evidence="6">
        <name>Co(2+)</name>
        <dbReference type="ChEBI" id="CHEBI:48828"/>
    </cofactor>
    <cofactor evidence="6">
        <name>Zn(2+)</name>
        <dbReference type="ChEBI" id="CHEBI:29105"/>
    </cofactor>
    <cofactor evidence="6">
        <name>Mn(2+)</name>
        <dbReference type="ChEBI" id="CHEBI:29035"/>
    </cofactor>
    <cofactor evidence="6">
        <name>Fe(2+)</name>
        <dbReference type="ChEBI" id="CHEBI:29033"/>
    </cofactor>
    <text evidence="6">Binds 2 divalent metal cations per subunit. Has a high-affinity and a low affinity metal-binding site. The true nature of the physiological cofactor is under debate. The enzyme is active with cobalt, zinc, manganese or divalent iron ions. Most likely, methionine aminopeptidases function as mononuclear Fe(2+)-metalloproteases under physiological conditions, and the catalytically relevant metal-binding site has been assigned to the histidine-containing high-affinity site.</text>
</comment>
<reference evidence="9 10" key="1">
    <citation type="submission" date="2018-08" db="EMBL/GenBank/DDBJ databases">
        <title>A genome reference for cultivated species of the human gut microbiota.</title>
        <authorList>
            <person name="Zou Y."/>
            <person name="Xue W."/>
            <person name="Luo G."/>
        </authorList>
    </citation>
    <scope>NUCLEOTIDE SEQUENCE [LARGE SCALE GENOMIC DNA]</scope>
    <source>
        <strain evidence="9 10">OM06-4</strain>
    </source>
</reference>
<dbReference type="AlphaFoldDB" id="A0A3E3EDS4"/>
<dbReference type="EMBL" id="QUSL01000012">
    <property type="protein sequence ID" value="RGD85143.1"/>
    <property type="molecule type" value="Genomic_DNA"/>
</dbReference>
<keyword evidence="5 6" id="KW-0378">Hydrolase</keyword>
<keyword evidence="3 6" id="KW-0645">Protease</keyword>
<feature type="binding site" evidence="6">
    <location>
        <position position="275"/>
    </location>
    <ligand>
        <name>a divalent metal cation</name>
        <dbReference type="ChEBI" id="CHEBI:60240"/>
        <label>2</label>
        <note>catalytic</note>
    </ligand>
</feature>
<evidence type="ECO:0000256" key="6">
    <source>
        <dbReference type="HAMAP-Rule" id="MF_01974"/>
    </source>
</evidence>
<dbReference type="InterPro" id="IPR000994">
    <property type="entry name" value="Pept_M24"/>
</dbReference>
<dbReference type="HAMAP" id="MF_01974">
    <property type="entry name" value="MetAP_1"/>
    <property type="match status" value="1"/>
</dbReference>
<dbReference type="CDD" id="cd01086">
    <property type="entry name" value="MetAP1"/>
    <property type="match status" value="1"/>
</dbReference>
<dbReference type="Proteomes" id="UP000261032">
    <property type="component" value="Unassembled WGS sequence"/>
</dbReference>
<organism evidence="9 10">
    <name type="scientific">Thomasclavelia ramosa</name>
    <dbReference type="NCBI Taxonomy" id="1547"/>
    <lineage>
        <taxon>Bacteria</taxon>
        <taxon>Bacillati</taxon>
        <taxon>Bacillota</taxon>
        <taxon>Erysipelotrichia</taxon>
        <taxon>Erysipelotrichales</taxon>
        <taxon>Coprobacillaceae</taxon>
        <taxon>Thomasclavelia</taxon>
    </lineage>
</organism>
<dbReference type="Pfam" id="PF00557">
    <property type="entry name" value="Peptidase_M24"/>
    <property type="match status" value="1"/>
</dbReference>
<dbReference type="InterPro" id="IPR001714">
    <property type="entry name" value="Pept_M24_MAP"/>
</dbReference>
<accession>A0A3E3EDS4</accession>
<dbReference type="Pfam" id="PF02810">
    <property type="entry name" value="SEC-C"/>
    <property type="match status" value="1"/>
</dbReference>
<evidence type="ECO:0000256" key="5">
    <source>
        <dbReference type="ARBA" id="ARBA00022801"/>
    </source>
</evidence>
<feature type="binding site" evidence="6">
    <location>
        <position position="275"/>
    </location>
    <ligand>
        <name>a divalent metal cation</name>
        <dbReference type="ChEBI" id="CHEBI:60240"/>
        <label>1</label>
    </ligand>
</feature>
<dbReference type="EC" id="3.4.11.18" evidence="6 7"/>
<evidence type="ECO:0000256" key="3">
    <source>
        <dbReference type="ARBA" id="ARBA00022670"/>
    </source>
</evidence>
<dbReference type="NCBIfam" id="TIGR00500">
    <property type="entry name" value="met_pdase_I"/>
    <property type="match status" value="1"/>
</dbReference>
<comment type="caution">
    <text evidence="9">The sequence shown here is derived from an EMBL/GenBank/DDBJ whole genome shotgun (WGS) entry which is preliminary data.</text>
</comment>
<evidence type="ECO:0000313" key="9">
    <source>
        <dbReference type="EMBL" id="RGD85143.1"/>
    </source>
</evidence>
<gene>
    <name evidence="6" type="primary">map</name>
    <name evidence="9" type="ORF">DXB93_09310</name>
</gene>
<dbReference type="NCBIfam" id="NF008970">
    <property type="entry name" value="PRK12318.1"/>
    <property type="match status" value="1"/>
</dbReference>
<proteinExistence type="inferred from homology"/>
<dbReference type="Gene3D" id="3.10.450.50">
    <property type="match status" value="1"/>
</dbReference>
<dbReference type="SUPFAM" id="SSF55920">
    <property type="entry name" value="Creatinase/aminopeptidase"/>
    <property type="match status" value="1"/>
</dbReference>
<dbReference type="RefSeq" id="WP_117581433.1">
    <property type="nucleotide sequence ID" value="NZ_QUSL01000012.1"/>
</dbReference>
<evidence type="ECO:0000313" key="10">
    <source>
        <dbReference type="Proteomes" id="UP000261032"/>
    </source>
</evidence>
<dbReference type="GO" id="GO:0070006">
    <property type="term" value="F:metalloaminopeptidase activity"/>
    <property type="evidence" value="ECO:0007669"/>
    <property type="project" value="UniProtKB-UniRule"/>
</dbReference>
<feature type="binding site" evidence="6">
    <location>
        <position position="135"/>
    </location>
    <ligand>
        <name>a divalent metal cation</name>
        <dbReference type="ChEBI" id="CHEBI:60240"/>
        <label>1</label>
    </ligand>
</feature>
<dbReference type="GO" id="GO:0004239">
    <property type="term" value="F:initiator methionyl aminopeptidase activity"/>
    <property type="evidence" value="ECO:0007669"/>
    <property type="project" value="UniProtKB-UniRule"/>
</dbReference>
<feature type="binding site" evidence="6">
    <location>
        <position position="117"/>
    </location>
    <ligand>
        <name>substrate</name>
    </ligand>
</feature>
<sequence length="290" mass="32326">MKLNRNDLCWCGSQKKYKKCHLAFDEKLEQLKQQGKKIPTHKMIKTPEQIEGIKKAAVINSGLLDYIEANIKVGMTTEEIDVMAKEYTAKYGAVCADYQYMGYPKHICVSINDVVCHGIPNEQTILQEGDIVNVDATTMLNGYYADASRMFMIGKVSNEAKKLVSDTKKALELGMASVIPYQSCVGDIGKAIETFAKAMGYSVVREFCGHGVGLAIHEDPYVFHFEPNAPTVTLVPGMVFTIEPMLNLGGREVYVDESDEWTVYTDDESLSAQWEHTLLVTEDGIEIISK</sequence>
<dbReference type="InterPro" id="IPR036005">
    <property type="entry name" value="Creatinase/aminopeptidase-like"/>
</dbReference>
<dbReference type="Gene3D" id="3.90.230.10">
    <property type="entry name" value="Creatinase/methionine aminopeptidase superfamily"/>
    <property type="match status" value="1"/>
</dbReference>
<evidence type="ECO:0000256" key="7">
    <source>
        <dbReference type="RuleBase" id="RU003653"/>
    </source>
</evidence>
<comment type="function">
    <text evidence="1 6">Removes the N-terminal methionine from nascent proteins. The N-terminal methionine is often cleaved when the second residue in the primary sequence is small and uncharged (Met-Ala-, Cys, Gly, Pro, Ser, Thr, or Val). Requires deformylation of the N(alpha)-formylated initiator methionine before it can be hydrolyzed.</text>
</comment>
<feature type="binding site" evidence="6">
    <location>
        <position position="217"/>
    </location>
    <ligand>
        <name>substrate</name>
    </ligand>
</feature>
<dbReference type="GO" id="GO:0006508">
    <property type="term" value="P:proteolysis"/>
    <property type="evidence" value="ECO:0007669"/>
    <property type="project" value="UniProtKB-KW"/>
</dbReference>
<comment type="similarity">
    <text evidence="6">Belongs to the peptidase M24A family. Methionine aminopeptidase type 1 subfamily.</text>
</comment>